<accession>A0ABR5ZJI2</accession>
<dbReference type="EMBL" id="JACERK010000017">
    <property type="protein sequence ID" value="MBA5234748.1"/>
    <property type="molecule type" value="Genomic_DNA"/>
</dbReference>
<proteinExistence type="predicted"/>
<keyword evidence="2" id="KW-1185">Reference proteome</keyword>
<dbReference type="RefSeq" id="WP_181838327.1">
    <property type="nucleotide sequence ID" value="NZ_JACERK010000017.1"/>
</dbReference>
<dbReference type="Proteomes" id="UP000530038">
    <property type="component" value="Unassembled WGS sequence"/>
</dbReference>
<organism evidence="1 2">
    <name type="scientific">Pectobacterium aroidearum</name>
    <dbReference type="NCBI Taxonomy" id="1201031"/>
    <lineage>
        <taxon>Bacteria</taxon>
        <taxon>Pseudomonadati</taxon>
        <taxon>Pseudomonadota</taxon>
        <taxon>Gammaproteobacteria</taxon>
        <taxon>Enterobacterales</taxon>
        <taxon>Pectobacteriaceae</taxon>
        <taxon>Pectobacterium</taxon>
    </lineage>
</organism>
<name>A0ABR5ZJI2_9GAMM</name>
<evidence type="ECO:0000313" key="2">
    <source>
        <dbReference type="Proteomes" id="UP000530038"/>
    </source>
</evidence>
<evidence type="ECO:0000313" key="1">
    <source>
        <dbReference type="EMBL" id="MBA5234748.1"/>
    </source>
</evidence>
<gene>
    <name evidence="1" type="ORF">H2Y56_21955</name>
</gene>
<comment type="caution">
    <text evidence="1">The sequence shown here is derived from an EMBL/GenBank/DDBJ whole genome shotgun (WGS) entry which is preliminary data.</text>
</comment>
<reference evidence="1 2" key="1">
    <citation type="submission" date="2020-07" db="EMBL/GenBank/DDBJ databases">
        <title>Characterization of Pectobacterium aroidearum strains causing soft rot on Amorphophallus konjac.</title>
        <authorList>
            <person name="Xie H."/>
        </authorList>
    </citation>
    <scope>NUCLEOTIDE SEQUENCE [LARGE SCALE GENOMIC DNA]</scope>
    <source>
        <strain evidence="1 2">MY10</strain>
    </source>
</reference>
<sequence length="63" mass="7242">MPLIEYINKYFGGNQADFARHMSKGGNLVRPQKVQDWINSGWIVVDDKLCSIRRVIPQLPVTQ</sequence>
<protein>
    <submittedName>
        <fullName evidence="1">Uncharacterized protein</fullName>
    </submittedName>
</protein>